<dbReference type="InterPro" id="IPR006935">
    <property type="entry name" value="Helicase/UvrB_N"/>
</dbReference>
<evidence type="ECO:0000259" key="16">
    <source>
        <dbReference type="PROSITE" id="PS51192"/>
    </source>
</evidence>
<dbReference type="InterPro" id="IPR001943">
    <property type="entry name" value="UVR_dom"/>
</dbReference>
<dbReference type="Pfam" id="PF17757">
    <property type="entry name" value="UvrB_inter"/>
    <property type="match status" value="1"/>
</dbReference>
<organism evidence="18 19">
    <name type="scientific">Gracilibacillus caseinilyticus</name>
    <dbReference type="NCBI Taxonomy" id="2932256"/>
    <lineage>
        <taxon>Bacteria</taxon>
        <taxon>Bacillati</taxon>
        <taxon>Bacillota</taxon>
        <taxon>Bacilli</taxon>
        <taxon>Bacillales</taxon>
        <taxon>Bacillaceae</taxon>
        <taxon>Gracilibacillus</taxon>
    </lineage>
</organism>
<dbReference type="PROSITE" id="PS50151">
    <property type="entry name" value="UVR"/>
    <property type="match status" value="1"/>
</dbReference>
<dbReference type="HAMAP" id="MF_00204">
    <property type="entry name" value="UvrB"/>
    <property type="match status" value="1"/>
</dbReference>
<evidence type="ECO:0000313" key="19">
    <source>
        <dbReference type="Proteomes" id="UP000831782"/>
    </source>
</evidence>
<dbReference type="Pfam" id="PF04851">
    <property type="entry name" value="ResIII"/>
    <property type="match status" value="1"/>
</dbReference>
<evidence type="ECO:0000256" key="13">
    <source>
        <dbReference type="RuleBase" id="RU003587"/>
    </source>
</evidence>
<feature type="short sequence motif" description="Beta-hairpin" evidence="12">
    <location>
        <begin position="94"/>
        <end position="117"/>
    </location>
</feature>
<proteinExistence type="inferred from homology"/>
<protein>
    <recommendedName>
        <fullName evidence="11 12">UvrABC system protein B</fullName>
        <shortName evidence="12">Protein UvrB</shortName>
    </recommendedName>
    <alternativeName>
        <fullName evidence="12">Excinuclease ABC subunit B</fullName>
    </alternativeName>
</protein>
<dbReference type="Proteomes" id="UP000831782">
    <property type="component" value="Chromosome"/>
</dbReference>
<evidence type="ECO:0000256" key="10">
    <source>
        <dbReference type="ARBA" id="ARBA00026033"/>
    </source>
</evidence>
<evidence type="ECO:0000256" key="4">
    <source>
        <dbReference type="ARBA" id="ARBA00022741"/>
    </source>
</evidence>
<evidence type="ECO:0000259" key="17">
    <source>
        <dbReference type="PROSITE" id="PS51194"/>
    </source>
</evidence>
<keyword evidence="3 12" id="KW-0963">Cytoplasm</keyword>
<keyword evidence="19" id="KW-1185">Reference proteome</keyword>
<feature type="binding site" evidence="12">
    <location>
        <begin position="41"/>
        <end position="48"/>
    </location>
    <ligand>
        <name>ATP</name>
        <dbReference type="ChEBI" id="CHEBI:30616"/>
    </ligand>
</feature>
<dbReference type="PROSITE" id="PS51194">
    <property type="entry name" value="HELICASE_CTER"/>
    <property type="match status" value="1"/>
</dbReference>
<keyword evidence="12 13" id="KW-0742">SOS response</keyword>
<dbReference type="Pfam" id="PF12344">
    <property type="entry name" value="UvrB"/>
    <property type="match status" value="1"/>
</dbReference>
<comment type="domain">
    <text evidence="12">The beta-hairpin motif is involved in DNA binding.</text>
</comment>
<dbReference type="SUPFAM" id="SSF46600">
    <property type="entry name" value="C-terminal UvrC-binding domain of UvrB"/>
    <property type="match status" value="1"/>
</dbReference>
<evidence type="ECO:0000256" key="3">
    <source>
        <dbReference type="ARBA" id="ARBA00022490"/>
    </source>
</evidence>
<dbReference type="NCBIfam" id="NF003673">
    <property type="entry name" value="PRK05298.1"/>
    <property type="match status" value="1"/>
</dbReference>
<dbReference type="InterPro" id="IPR001650">
    <property type="entry name" value="Helicase_C-like"/>
</dbReference>
<dbReference type="Gene3D" id="4.10.860.10">
    <property type="entry name" value="UVR domain"/>
    <property type="match status" value="1"/>
</dbReference>
<dbReference type="CDD" id="cd17916">
    <property type="entry name" value="DEXHc_UvrB"/>
    <property type="match status" value="1"/>
</dbReference>
<evidence type="ECO:0000256" key="9">
    <source>
        <dbReference type="ARBA" id="ARBA00023204"/>
    </source>
</evidence>
<evidence type="ECO:0000256" key="7">
    <source>
        <dbReference type="ARBA" id="ARBA00022840"/>
    </source>
</evidence>
<sequence>MVDQHTFDLQAPYEPQGDQPRAIKELVEGVEKNKRHQTLLGATGTGKTFTVSNVVKEINRPTLVIAHNKTLAGQLYSEFKEFFPKNAVEYFVSYYDYYQPEAYVPSTDTFIEKDASVNDEIDKLRHSATSALFERNDVLVVASVSCIYGLGSPEEYSSQVLSLRVGMEKDRDELLRALVDIQYARNDIDFQRGTFRVRGDSVEIIPASREEHCVRIEFFGDEIDRIREVDALTGEILGDREHIAIFPASHFVTREEKLKVAMENIKQELNEQLAKFREEDKLLEAQRLEQRTNYDLEMMEEMGFCSGIENYSRHLSLREAGSTPYTLIDYFPDDSLIVIDESHVTLPQIRGMYNGDQARKKVLVDHGFRLPSAMDNRPLTFGEFEQKANQLIYVSATPGPYELEHTPVMTEQIIRPTGLLDPEVDIRPIDGQVDDLIGEINKRVERNERVLVTTLTKKMSEDLTDYLKEVGLKVAYLHSEIKTLERIEVIRDLRVGKYDVLVGINLLREGLDIPEVSLVTILDADKEGFLRSERSLIQTMGRAARNENGRVIMYADKETDSMKRAIEETYRRREKQQAYNEEHGITPQTINKGVRDVIRATIAAEDKEQYNEKAKEVSKMTKKERQSLIEKMEQEMKQAARDLDFERAAELRDAVLELKAEG</sequence>
<evidence type="ECO:0000256" key="5">
    <source>
        <dbReference type="ARBA" id="ARBA00022763"/>
    </source>
</evidence>
<dbReference type="NCBIfam" id="TIGR00631">
    <property type="entry name" value="uvrb"/>
    <property type="match status" value="1"/>
</dbReference>
<keyword evidence="6 12" id="KW-0228">DNA excision</keyword>
<dbReference type="InterPro" id="IPR024759">
    <property type="entry name" value="UvrB_YAD/RRR_dom"/>
</dbReference>
<keyword evidence="5 12" id="KW-0227">DNA damage</keyword>
<feature type="domain" description="Helicase ATP-binding" evidence="16">
    <location>
        <begin position="28"/>
        <end position="185"/>
    </location>
</feature>
<evidence type="ECO:0000313" key="18">
    <source>
        <dbReference type="EMBL" id="UOQ48270.1"/>
    </source>
</evidence>
<dbReference type="PROSITE" id="PS51192">
    <property type="entry name" value="HELICASE_ATP_BIND_1"/>
    <property type="match status" value="1"/>
</dbReference>
<keyword evidence="4 12" id="KW-0547">Nucleotide-binding</keyword>
<comment type="function">
    <text evidence="12">The UvrABC repair system catalyzes the recognition and processing of DNA lesions. A damage recognition complex composed of 2 UvrA and 2 UvrB subunits scans DNA for abnormalities. Upon binding of the UvrA(2)B(2) complex to a putative damaged site, the DNA wraps around one UvrB monomer. DNA wrap is dependent on ATP binding by UvrB and probably causes local melting of the DNA helix, facilitating insertion of UvrB beta-hairpin between the DNA strands. Then UvrB probes one DNA strand for the presence of a lesion. If a lesion is found the UvrA subunits dissociate and the UvrB-DNA preincision complex is formed. This complex is subsequently bound by UvrC and the second UvrB is released. If no lesion is found, the DNA wraps around the other UvrB subunit that will check the other stand for damage.</text>
</comment>
<evidence type="ECO:0000259" key="15">
    <source>
        <dbReference type="PROSITE" id="PS50151"/>
    </source>
</evidence>
<keyword evidence="9 12" id="KW-0234">DNA repair</keyword>
<accession>A0ABY4EVF0</accession>
<evidence type="ECO:0000256" key="12">
    <source>
        <dbReference type="HAMAP-Rule" id="MF_00204"/>
    </source>
</evidence>
<dbReference type="Gene3D" id="3.40.50.300">
    <property type="entry name" value="P-loop containing nucleotide triphosphate hydrolases"/>
    <property type="match status" value="3"/>
</dbReference>
<evidence type="ECO:0000256" key="2">
    <source>
        <dbReference type="ARBA" id="ARBA00008533"/>
    </source>
</evidence>
<dbReference type="GO" id="GO:0016787">
    <property type="term" value="F:hydrolase activity"/>
    <property type="evidence" value="ECO:0007669"/>
    <property type="project" value="UniProtKB-KW"/>
</dbReference>
<dbReference type="SUPFAM" id="SSF52540">
    <property type="entry name" value="P-loop containing nucleoside triphosphate hydrolases"/>
    <property type="match status" value="2"/>
</dbReference>
<dbReference type="PANTHER" id="PTHR24029:SF0">
    <property type="entry name" value="UVRABC SYSTEM PROTEIN B"/>
    <property type="match status" value="1"/>
</dbReference>
<feature type="coiled-coil region" evidence="14">
    <location>
        <begin position="252"/>
        <end position="286"/>
    </location>
</feature>
<dbReference type="Pfam" id="PF02151">
    <property type="entry name" value="UVR"/>
    <property type="match status" value="1"/>
</dbReference>
<name>A0ABY4EVF0_9BACI</name>
<dbReference type="EMBL" id="CP095072">
    <property type="protein sequence ID" value="UOQ48270.1"/>
    <property type="molecule type" value="Genomic_DNA"/>
</dbReference>
<dbReference type="InterPro" id="IPR041471">
    <property type="entry name" value="UvrB_inter"/>
</dbReference>
<dbReference type="InterPro" id="IPR027417">
    <property type="entry name" value="P-loop_NTPase"/>
</dbReference>
<evidence type="ECO:0000256" key="11">
    <source>
        <dbReference type="ARBA" id="ARBA00029504"/>
    </source>
</evidence>
<feature type="domain" description="UVR" evidence="15">
    <location>
        <begin position="626"/>
        <end position="661"/>
    </location>
</feature>
<comment type="subcellular location">
    <subcellularLocation>
        <location evidence="1 12 13">Cytoplasm</location>
    </subcellularLocation>
</comment>
<dbReference type="InterPro" id="IPR014001">
    <property type="entry name" value="Helicase_ATP-bd"/>
</dbReference>
<evidence type="ECO:0000256" key="14">
    <source>
        <dbReference type="SAM" id="Coils"/>
    </source>
</evidence>
<dbReference type="Pfam" id="PF00271">
    <property type="entry name" value="Helicase_C"/>
    <property type="match status" value="1"/>
</dbReference>
<dbReference type="InterPro" id="IPR036876">
    <property type="entry name" value="UVR_dom_sf"/>
</dbReference>
<keyword evidence="18" id="KW-0378">Hydrolase</keyword>
<dbReference type="CDD" id="cd18790">
    <property type="entry name" value="SF2_C_UvrB"/>
    <property type="match status" value="1"/>
</dbReference>
<dbReference type="RefSeq" id="WP_244718535.1">
    <property type="nucleotide sequence ID" value="NZ_CP095072.1"/>
</dbReference>
<feature type="coiled-coil region" evidence="14">
    <location>
        <begin position="622"/>
        <end position="649"/>
    </location>
</feature>
<evidence type="ECO:0000256" key="8">
    <source>
        <dbReference type="ARBA" id="ARBA00022881"/>
    </source>
</evidence>
<evidence type="ECO:0000256" key="6">
    <source>
        <dbReference type="ARBA" id="ARBA00022769"/>
    </source>
</evidence>
<keyword evidence="8 12" id="KW-0267">Excision nuclease</keyword>
<dbReference type="PANTHER" id="PTHR24029">
    <property type="entry name" value="UVRABC SYSTEM PROTEIN B"/>
    <property type="match status" value="1"/>
</dbReference>
<gene>
    <name evidence="12 18" type="primary">uvrB</name>
    <name evidence="18" type="ORF">MUN88_19885</name>
</gene>
<dbReference type="SMART" id="SM00490">
    <property type="entry name" value="HELICc"/>
    <property type="match status" value="1"/>
</dbReference>
<comment type="subunit">
    <text evidence="10 12 13">Forms a heterotetramer with UvrA during the search for lesions. Interacts with UvrC in an incision complex.</text>
</comment>
<comment type="similarity">
    <text evidence="2 12 13">Belongs to the UvrB family.</text>
</comment>
<dbReference type="InterPro" id="IPR004807">
    <property type="entry name" value="UvrB"/>
</dbReference>
<keyword evidence="7 12" id="KW-0067">ATP-binding</keyword>
<evidence type="ECO:0000256" key="1">
    <source>
        <dbReference type="ARBA" id="ARBA00004496"/>
    </source>
</evidence>
<dbReference type="SMART" id="SM00487">
    <property type="entry name" value="DEXDc"/>
    <property type="match status" value="1"/>
</dbReference>
<feature type="domain" description="Helicase C-terminal" evidence="17">
    <location>
        <begin position="432"/>
        <end position="598"/>
    </location>
</feature>
<keyword evidence="14" id="KW-0175">Coiled coil</keyword>
<reference evidence="18 19" key="1">
    <citation type="submission" date="2022-04" db="EMBL/GenBank/DDBJ databases">
        <title>Gracilibacillus sp. isolated from saltern.</title>
        <authorList>
            <person name="Won M."/>
            <person name="Lee C.-M."/>
            <person name="Woen H.-Y."/>
            <person name="Kwon S.-W."/>
        </authorList>
    </citation>
    <scope>NUCLEOTIDE SEQUENCE [LARGE SCALE GENOMIC DNA]</scope>
    <source>
        <strain evidence="18 19">SSWR10-1</strain>
    </source>
</reference>